<keyword evidence="4" id="KW-0808">Transferase</keyword>
<feature type="region of interest" description="Disordered" evidence="11">
    <location>
        <begin position="35"/>
        <end position="121"/>
    </location>
</feature>
<evidence type="ECO:0000256" key="5">
    <source>
        <dbReference type="ARBA" id="ARBA00022741"/>
    </source>
</evidence>
<dbReference type="SMART" id="SM00220">
    <property type="entry name" value="S_TKc"/>
    <property type="match status" value="1"/>
</dbReference>
<dbReference type="OrthoDB" id="193931at2759"/>
<evidence type="ECO:0000256" key="4">
    <source>
        <dbReference type="ARBA" id="ARBA00022679"/>
    </source>
</evidence>
<dbReference type="InterPro" id="IPR011009">
    <property type="entry name" value="Kinase-like_dom_sf"/>
</dbReference>
<evidence type="ECO:0000256" key="8">
    <source>
        <dbReference type="ARBA" id="ARBA00038181"/>
    </source>
</evidence>
<dbReference type="Gene3D" id="3.30.310.80">
    <property type="entry name" value="Kinase associated domain 1, KA1"/>
    <property type="match status" value="1"/>
</dbReference>
<evidence type="ECO:0000256" key="2">
    <source>
        <dbReference type="ARBA" id="ARBA00012513"/>
    </source>
</evidence>
<feature type="compositionally biased region" description="Low complexity" evidence="11">
    <location>
        <begin position="534"/>
        <end position="566"/>
    </location>
</feature>
<evidence type="ECO:0000256" key="6">
    <source>
        <dbReference type="ARBA" id="ARBA00022777"/>
    </source>
</evidence>
<dbReference type="GO" id="GO:0035556">
    <property type="term" value="P:intracellular signal transduction"/>
    <property type="evidence" value="ECO:0007669"/>
    <property type="project" value="TreeGrafter"/>
</dbReference>
<feature type="region of interest" description="Disordered" evidence="11">
    <location>
        <begin position="702"/>
        <end position="744"/>
    </location>
</feature>
<dbReference type="InterPro" id="IPR001772">
    <property type="entry name" value="KA1_dom"/>
</dbReference>
<evidence type="ECO:0000256" key="1">
    <source>
        <dbReference type="ARBA" id="ARBA00010791"/>
    </source>
</evidence>
<evidence type="ECO:0000256" key="9">
    <source>
        <dbReference type="ARBA" id="ARBA00047899"/>
    </source>
</evidence>
<dbReference type="FunFam" id="1.10.510.10:FF:000002">
    <property type="entry name" value="Non-specific serine/threonine protein kinase"/>
    <property type="match status" value="1"/>
</dbReference>
<feature type="region of interest" description="Disordered" evidence="11">
    <location>
        <begin position="765"/>
        <end position="785"/>
    </location>
</feature>
<dbReference type="GO" id="GO:0106310">
    <property type="term" value="F:protein serine kinase activity"/>
    <property type="evidence" value="ECO:0007669"/>
    <property type="project" value="RHEA"/>
</dbReference>
<comment type="catalytic activity">
    <reaction evidence="9">
        <text>L-threonyl-[protein] + ATP = O-phospho-L-threonyl-[protein] + ADP + H(+)</text>
        <dbReference type="Rhea" id="RHEA:46608"/>
        <dbReference type="Rhea" id="RHEA-COMP:11060"/>
        <dbReference type="Rhea" id="RHEA-COMP:11605"/>
        <dbReference type="ChEBI" id="CHEBI:15378"/>
        <dbReference type="ChEBI" id="CHEBI:30013"/>
        <dbReference type="ChEBI" id="CHEBI:30616"/>
        <dbReference type="ChEBI" id="CHEBI:61977"/>
        <dbReference type="ChEBI" id="CHEBI:456216"/>
        <dbReference type="EC" id="2.7.11.1"/>
    </reaction>
</comment>
<dbReference type="PANTHER" id="PTHR24346">
    <property type="entry name" value="MAP/MICROTUBULE AFFINITY-REGULATING KINASE"/>
    <property type="match status" value="1"/>
</dbReference>
<keyword evidence="7" id="KW-0067">ATP-binding</keyword>
<dbReference type="InterPro" id="IPR028375">
    <property type="entry name" value="KA1/Ssp2_C"/>
</dbReference>
<dbReference type="Gene3D" id="1.10.510.10">
    <property type="entry name" value="Transferase(Phosphotransferase) domain 1"/>
    <property type="match status" value="1"/>
</dbReference>
<dbReference type="Pfam" id="PF02149">
    <property type="entry name" value="KA1"/>
    <property type="match status" value="1"/>
</dbReference>
<sequence>MNLQDDITSFQTIRNSLDSSSLHWHNDIRTVQGPDGNTILCDSPQSSHLPYYTGPDQTLASRSSSTTAQPTRSSEQQQQNQQKENTTLDERHNSETSHAPPSPLSPNTMNQQAARRSIRRVKPRRVIGNYTFVSTLGKGSCGKVRLAVNNLNQDKLAVKIVPRIGTQERVPNDDGVTAKKKREKDQHREIRTIREASIMLLLHHPYIVSLKEMVVLDPYYYMFMEHVDGGQLLDFIISHGKLKERHARKFARQIVSALDYCHRNSIVHRDLKIENILISRKGHIKIIDFGLSNLFSPRSHLSTFCGSLYFAAPELLNAKAYTGPEVDVWSFGIVLYVLVCGKVPFDDQNMAALHDKIKRGVVEYPSHLSSDCKNILSRMLVVNPNHRATTAEITVHPWMNKGFTEPVDNYLPDRAPLKLPVDMQVVRGMTGFEFGSEQDIKNQLEAIIQSDDYQKAAATLAERQAQRYHSSSHSRRHRSFILPNDDPQSIPAAYHPLISIYYLVKEHMERDGQISRDNKENTEYLSATPSPKRSLNSSSDQHSDSAHLLSPTSTLNTTTGPTSDSTQQNHEPSSLMVHPSTIIPLPEAAHAVPSSTLQKEPKLVNESPMTHTTLLSTGVAYGDKGKVHIQIDGDGQITTDTEDHHPVELSHGFGRLFNWHPSSHHQRASGSDKEHQHTTTNNNNNNDNSRNALQQLTQAVTRTSFDKRNNRQRRHTSDAMTGTTQEDANISDFLPMPSTSSGNGPTYERHGDIMSATGAHGRLETRDHRQSKKYGHRPSTINSKAATNVDGNYQQHDDSAFSAGTKRLGRTFSKMLSRKADPSTITNTMPCSQTDTSGSTCDEEDQEKAMDQIDHQHHHHHHQHHHHHHRHAIGHRFTKSNSGRGDEHTITPTTIARKYNTTSYDHHLHEQTFPTNIGGTLHHNQGTADEQVKPVFLKGLFSVSTTSTKHPSVIRADLIRVLERIGVKWRESKSRFECVHVPSIDMNRVTTGAEDDRDQHLSGRRSPVHDSSSLSFSPPPTHLTTTSTSAASVTVPDLVVRFEIYIVKVPWLLGMHGLQFRRVSGDTWQYKNMCSRILAELKL</sequence>
<feature type="compositionally biased region" description="Basic residues" evidence="11">
    <location>
        <begin position="470"/>
        <end position="479"/>
    </location>
</feature>
<keyword evidence="6 14" id="KW-0418">Kinase</keyword>
<dbReference type="PROSITE" id="PS00108">
    <property type="entry name" value="PROTEIN_KINASE_ST"/>
    <property type="match status" value="1"/>
</dbReference>
<protein>
    <recommendedName>
        <fullName evidence="2">non-specific serine/threonine protein kinase</fullName>
        <ecNumber evidence="2">2.7.11.1</ecNumber>
    </recommendedName>
</protein>
<feature type="compositionally biased region" description="Basic residues" evidence="11">
    <location>
        <begin position="856"/>
        <end position="878"/>
    </location>
</feature>
<dbReference type="GO" id="GO:0000226">
    <property type="term" value="P:microtubule cytoskeleton organization"/>
    <property type="evidence" value="ECO:0007669"/>
    <property type="project" value="TreeGrafter"/>
</dbReference>
<dbReference type="CDD" id="cd12121">
    <property type="entry name" value="MARK_C_like"/>
    <property type="match status" value="1"/>
</dbReference>
<dbReference type="EMBL" id="MCGE01000030">
    <property type="protein sequence ID" value="ORZ08706.1"/>
    <property type="molecule type" value="Genomic_DNA"/>
</dbReference>
<reference evidence="14 15" key="1">
    <citation type="submission" date="2016-07" db="EMBL/GenBank/DDBJ databases">
        <title>Pervasive Adenine N6-methylation of Active Genes in Fungi.</title>
        <authorList>
            <consortium name="DOE Joint Genome Institute"/>
            <person name="Mondo S.J."/>
            <person name="Dannebaum R.O."/>
            <person name="Kuo R.C."/>
            <person name="Labutti K."/>
            <person name="Haridas S."/>
            <person name="Kuo A."/>
            <person name="Salamov A."/>
            <person name="Ahrendt S.R."/>
            <person name="Lipzen A."/>
            <person name="Sullivan W."/>
            <person name="Andreopoulos W.B."/>
            <person name="Clum A."/>
            <person name="Lindquist E."/>
            <person name="Daum C."/>
            <person name="Ramamoorthy G.K."/>
            <person name="Gryganskyi A."/>
            <person name="Culley D."/>
            <person name="Magnuson J.K."/>
            <person name="James T.Y."/>
            <person name="O'Malley M.A."/>
            <person name="Stajich J.E."/>
            <person name="Spatafora J.W."/>
            <person name="Visel A."/>
            <person name="Grigoriev I.V."/>
        </authorList>
    </citation>
    <scope>NUCLEOTIDE SEQUENCE [LARGE SCALE GENOMIC DNA]</scope>
    <source>
        <strain evidence="14 15">NRRL 1336</strain>
    </source>
</reference>
<dbReference type="InterPro" id="IPR000719">
    <property type="entry name" value="Prot_kinase_dom"/>
</dbReference>
<dbReference type="GO" id="GO:0005737">
    <property type="term" value="C:cytoplasm"/>
    <property type="evidence" value="ECO:0007669"/>
    <property type="project" value="TreeGrafter"/>
</dbReference>
<evidence type="ECO:0000259" key="12">
    <source>
        <dbReference type="PROSITE" id="PS50011"/>
    </source>
</evidence>
<proteinExistence type="inferred from homology"/>
<evidence type="ECO:0000256" key="7">
    <source>
        <dbReference type="ARBA" id="ARBA00022840"/>
    </source>
</evidence>
<feature type="region of interest" description="Disordered" evidence="11">
    <location>
        <begin position="464"/>
        <end position="486"/>
    </location>
</feature>
<dbReference type="GO" id="GO:0004674">
    <property type="term" value="F:protein serine/threonine kinase activity"/>
    <property type="evidence" value="ECO:0007669"/>
    <property type="project" value="UniProtKB-KW"/>
</dbReference>
<dbReference type="Pfam" id="PF00069">
    <property type="entry name" value="Pkinase"/>
    <property type="match status" value="1"/>
</dbReference>
<evidence type="ECO:0000313" key="14">
    <source>
        <dbReference type="EMBL" id="ORZ08706.1"/>
    </source>
</evidence>
<feature type="region of interest" description="Disordered" evidence="11">
    <location>
        <begin position="989"/>
        <end position="1028"/>
    </location>
</feature>
<organism evidence="14 15">
    <name type="scientific">Absidia repens</name>
    <dbReference type="NCBI Taxonomy" id="90262"/>
    <lineage>
        <taxon>Eukaryota</taxon>
        <taxon>Fungi</taxon>
        <taxon>Fungi incertae sedis</taxon>
        <taxon>Mucoromycota</taxon>
        <taxon>Mucoromycotina</taxon>
        <taxon>Mucoromycetes</taxon>
        <taxon>Mucorales</taxon>
        <taxon>Cunninghamellaceae</taxon>
        <taxon>Absidia</taxon>
    </lineage>
</organism>
<keyword evidence="15" id="KW-1185">Reference proteome</keyword>
<comment type="caution">
    <text evidence="14">The sequence shown here is derived from an EMBL/GenBank/DDBJ whole genome shotgun (WGS) entry which is preliminary data.</text>
</comment>
<feature type="region of interest" description="Disordered" evidence="11">
    <location>
        <begin position="819"/>
        <end position="887"/>
    </location>
</feature>
<evidence type="ECO:0000256" key="3">
    <source>
        <dbReference type="ARBA" id="ARBA00022527"/>
    </source>
</evidence>
<dbReference type="InterPro" id="IPR008271">
    <property type="entry name" value="Ser/Thr_kinase_AS"/>
</dbReference>
<feature type="compositionally biased region" description="Polar residues" evidence="11">
    <location>
        <begin position="105"/>
        <end position="114"/>
    </location>
</feature>
<evidence type="ECO:0000259" key="13">
    <source>
        <dbReference type="PROSITE" id="PS50032"/>
    </source>
</evidence>
<evidence type="ECO:0000313" key="15">
    <source>
        <dbReference type="Proteomes" id="UP000193560"/>
    </source>
</evidence>
<dbReference type="PROSITE" id="PS50011">
    <property type="entry name" value="PROTEIN_KINASE_DOM"/>
    <property type="match status" value="1"/>
</dbReference>
<feature type="domain" description="KA1" evidence="13">
    <location>
        <begin position="1033"/>
        <end position="1083"/>
    </location>
</feature>
<evidence type="ECO:0000256" key="11">
    <source>
        <dbReference type="SAM" id="MobiDB-lite"/>
    </source>
</evidence>
<name>A0A1X2I3Q6_9FUNG</name>
<dbReference type="PANTHER" id="PTHR24346:SF82">
    <property type="entry name" value="KP78A-RELATED"/>
    <property type="match status" value="1"/>
</dbReference>
<evidence type="ECO:0000256" key="10">
    <source>
        <dbReference type="ARBA" id="ARBA00048679"/>
    </source>
</evidence>
<feature type="compositionally biased region" description="Polar residues" evidence="11">
    <location>
        <begin position="823"/>
        <end position="840"/>
    </location>
</feature>
<dbReference type="SUPFAM" id="SSF103243">
    <property type="entry name" value="KA1-like"/>
    <property type="match status" value="1"/>
</dbReference>
<keyword evidence="3" id="KW-0723">Serine/threonine-protein kinase</keyword>
<feature type="compositionally biased region" description="Polar residues" evidence="11">
    <location>
        <begin position="718"/>
        <end position="728"/>
    </location>
</feature>
<feature type="compositionally biased region" description="Low complexity" evidence="11">
    <location>
        <begin position="1009"/>
        <end position="1028"/>
    </location>
</feature>
<accession>A0A1X2I3Q6</accession>
<feature type="region of interest" description="Disordered" evidence="11">
    <location>
        <begin position="658"/>
        <end position="690"/>
    </location>
</feature>
<feature type="compositionally biased region" description="Polar residues" evidence="11">
    <location>
        <begin position="523"/>
        <end position="533"/>
    </location>
</feature>
<feature type="compositionally biased region" description="Polar residues" evidence="11">
    <location>
        <begin position="55"/>
        <end position="75"/>
    </location>
</feature>
<dbReference type="PROSITE" id="PS50032">
    <property type="entry name" value="KA1"/>
    <property type="match status" value="1"/>
</dbReference>
<feature type="compositionally biased region" description="Basic and acidic residues" evidence="11">
    <location>
        <begin position="86"/>
        <end position="95"/>
    </location>
</feature>
<dbReference type="EC" id="2.7.11.1" evidence="2"/>
<dbReference type="AlphaFoldDB" id="A0A1X2I3Q6"/>
<comment type="similarity">
    <text evidence="8">Belongs to the protein kinase superfamily. CAMK Ser/Thr protein kinase family. Smok subfamily.</text>
</comment>
<dbReference type="Proteomes" id="UP000193560">
    <property type="component" value="Unassembled WGS sequence"/>
</dbReference>
<feature type="domain" description="Protein kinase" evidence="12">
    <location>
        <begin position="130"/>
        <end position="399"/>
    </location>
</feature>
<keyword evidence="5" id="KW-0547">Nucleotide-binding</keyword>
<comment type="similarity">
    <text evidence="1">Belongs to the protein kinase superfamily. CAMK Ser/Thr protein kinase family. NIM1 subfamily.</text>
</comment>
<comment type="catalytic activity">
    <reaction evidence="10">
        <text>L-seryl-[protein] + ATP = O-phospho-L-seryl-[protein] + ADP + H(+)</text>
        <dbReference type="Rhea" id="RHEA:17989"/>
        <dbReference type="Rhea" id="RHEA-COMP:9863"/>
        <dbReference type="Rhea" id="RHEA-COMP:11604"/>
        <dbReference type="ChEBI" id="CHEBI:15378"/>
        <dbReference type="ChEBI" id="CHEBI:29999"/>
        <dbReference type="ChEBI" id="CHEBI:30616"/>
        <dbReference type="ChEBI" id="CHEBI:83421"/>
        <dbReference type="ChEBI" id="CHEBI:456216"/>
        <dbReference type="EC" id="2.7.11.1"/>
    </reaction>
</comment>
<gene>
    <name evidence="14" type="ORF">BCR42DRAFT_424747</name>
</gene>
<feature type="region of interest" description="Disordered" evidence="11">
    <location>
        <begin position="514"/>
        <end position="575"/>
    </location>
</feature>
<dbReference type="GO" id="GO:0005524">
    <property type="term" value="F:ATP binding"/>
    <property type="evidence" value="ECO:0007669"/>
    <property type="project" value="UniProtKB-KW"/>
</dbReference>
<dbReference type="STRING" id="90262.A0A1X2I3Q6"/>
<dbReference type="SUPFAM" id="SSF56112">
    <property type="entry name" value="Protein kinase-like (PK-like)"/>
    <property type="match status" value="1"/>
</dbReference>
<feature type="compositionally biased region" description="Low complexity" evidence="11">
    <location>
        <begin position="678"/>
        <end position="688"/>
    </location>
</feature>